<dbReference type="GO" id="GO:0030139">
    <property type="term" value="C:endocytic vesicle"/>
    <property type="evidence" value="ECO:0007669"/>
    <property type="project" value="TreeGrafter"/>
</dbReference>
<dbReference type="Pfam" id="PF18151">
    <property type="entry name" value="DUF5601"/>
    <property type="match status" value="1"/>
</dbReference>
<evidence type="ECO:0000313" key="3">
    <source>
        <dbReference type="RefSeq" id="XP_031385322.1"/>
    </source>
</evidence>
<dbReference type="InterPro" id="IPR037191">
    <property type="entry name" value="VPS9_dom_sf"/>
</dbReference>
<dbReference type="InterPro" id="IPR045046">
    <property type="entry name" value="Vps9-like"/>
</dbReference>
<dbReference type="SMART" id="SM00167">
    <property type="entry name" value="VPS9"/>
    <property type="match status" value="1"/>
</dbReference>
<name>A0A6P8CM62_PUNGR</name>
<dbReference type="RefSeq" id="XP_031385322.1">
    <property type="nucleotide sequence ID" value="XM_031529462.1"/>
</dbReference>
<dbReference type="Pfam" id="PF02204">
    <property type="entry name" value="VPS9"/>
    <property type="match status" value="1"/>
</dbReference>
<dbReference type="GO" id="GO:0005085">
    <property type="term" value="F:guanyl-nucleotide exchange factor activity"/>
    <property type="evidence" value="ECO:0007669"/>
    <property type="project" value="InterPro"/>
</dbReference>
<evidence type="ECO:0000313" key="2">
    <source>
        <dbReference type="Proteomes" id="UP000515151"/>
    </source>
</evidence>
<dbReference type="Gene3D" id="1.10.246.120">
    <property type="match status" value="1"/>
</dbReference>
<dbReference type="GO" id="GO:0016192">
    <property type="term" value="P:vesicle-mediated transport"/>
    <property type="evidence" value="ECO:0007669"/>
    <property type="project" value="InterPro"/>
</dbReference>
<dbReference type="InterPro" id="IPR003123">
    <property type="entry name" value="VPS9"/>
</dbReference>
<reference evidence="2" key="1">
    <citation type="journal article" date="2020" name="Plant Biotechnol. J.">
        <title>The pomegranate (Punica granatum L.) draft genome dissects genetic divergence between soft- and hard-seeded cultivars.</title>
        <authorList>
            <person name="Luo X."/>
            <person name="Li H."/>
            <person name="Wu Z."/>
            <person name="Yao W."/>
            <person name="Zhao P."/>
            <person name="Cao D."/>
            <person name="Yu H."/>
            <person name="Li K."/>
            <person name="Poudel K."/>
            <person name="Zhao D."/>
            <person name="Zhang F."/>
            <person name="Xia X."/>
            <person name="Chen L."/>
            <person name="Wang Q."/>
            <person name="Jing D."/>
            <person name="Cao S."/>
        </authorList>
    </citation>
    <scope>NUCLEOTIDE SEQUENCE [LARGE SCALE GENOMIC DNA]</scope>
    <source>
        <strain evidence="2">cv. Tunisia</strain>
    </source>
</reference>
<dbReference type="PROSITE" id="PS51205">
    <property type="entry name" value="VPS9"/>
    <property type="match status" value="1"/>
</dbReference>
<dbReference type="PANTHER" id="PTHR23101:SF63">
    <property type="entry name" value="VACUOLAR PROTEIN SORTING-ASSOCIATED PROTEIN 9A-LIKE ISOFORM X1"/>
    <property type="match status" value="1"/>
</dbReference>
<accession>A0A6P8CM62</accession>
<dbReference type="GeneID" id="116199172"/>
<dbReference type="Gene3D" id="1.20.1050.80">
    <property type="entry name" value="VPS9 domain"/>
    <property type="match status" value="1"/>
</dbReference>
<dbReference type="Proteomes" id="UP000515151">
    <property type="component" value="Chromosome 3"/>
</dbReference>
<gene>
    <name evidence="3" type="primary">LOC116199172</name>
</gene>
<reference evidence="3" key="2">
    <citation type="submission" date="2025-08" db="UniProtKB">
        <authorList>
            <consortium name="RefSeq"/>
        </authorList>
    </citation>
    <scope>IDENTIFICATION</scope>
    <source>
        <tissue evidence="3">Leaf</tissue>
    </source>
</reference>
<dbReference type="GO" id="GO:0005829">
    <property type="term" value="C:cytosol"/>
    <property type="evidence" value="ECO:0007669"/>
    <property type="project" value="TreeGrafter"/>
</dbReference>
<dbReference type="SUPFAM" id="SSF109993">
    <property type="entry name" value="VPS9 domain"/>
    <property type="match status" value="1"/>
</dbReference>
<proteinExistence type="predicted"/>
<dbReference type="InterPro" id="IPR041545">
    <property type="entry name" value="DUF5601"/>
</dbReference>
<dbReference type="PANTHER" id="PTHR23101">
    <property type="entry name" value="RAB GDP/GTP EXCHANGE FACTOR"/>
    <property type="match status" value="1"/>
</dbReference>
<keyword evidence="2" id="KW-1185">Reference proteome</keyword>
<dbReference type="GO" id="GO:0031267">
    <property type="term" value="F:small GTPase binding"/>
    <property type="evidence" value="ECO:0007669"/>
    <property type="project" value="TreeGrafter"/>
</dbReference>
<organism evidence="2 3">
    <name type="scientific">Punica granatum</name>
    <name type="common">Pomegranate</name>
    <dbReference type="NCBI Taxonomy" id="22663"/>
    <lineage>
        <taxon>Eukaryota</taxon>
        <taxon>Viridiplantae</taxon>
        <taxon>Streptophyta</taxon>
        <taxon>Embryophyta</taxon>
        <taxon>Tracheophyta</taxon>
        <taxon>Spermatophyta</taxon>
        <taxon>Magnoliopsida</taxon>
        <taxon>eudicotyledons</taxon>
        <taxon>Gunneridae</taxon>
        <taxon>Pentapetalae</taxon>
        <taxon>rosids</taxon>
        <taxon>malvids</taxon>
        <taxon>Myrtales</taxon>
        <taxon>Lythraceae</taxon>
        <taxon>Punica</taxon>
    </lineage>
</organism>
<dbReference type="OrthoDB" id="300289at2759"/>
<sequence>METATASSSSSPASISFYDFLDRMRNPASLDLVRSIKSFIVSFSFYAPNPESDGKRVQDFFLSMETSIRDHPLWAGASDEEIDCAMEGLEKYVMTKLFSRAFACCPDDLRIDQEIAEKISMLQTFLRPEHLDIPTILRSESSWLLAEKELGKINAHKAPREKLLCIMNCCRVINNLLLNASMSEKHVLAGADDFLPVLIYVTIKANPPQLHSNLKFIQLYRRQAKLTSEAAYYFTNLVSAKSFIVDLHAKSLSIDEIEFEENMQVAKLANKVPDEDPCPTRDGEDGLRRETGVGTFTAMNFKERSNSGLQYSFNNLFELAKMHMIVTGSPYPFMQAEARDLTVGDVERLLRLYKDVVDKYTNLCTAYRHLASSKLESGHFKGSTASCCYEQPETSVSRQREDGADI</sequence>
<evidence type="ECO:0000259" key="1">
    <source>
        <dbReference type="PROSITE" id="PS51205"/>
    </source>
</evidence>
<feature type="domain" description="VPS9" evidence="1">
    <location>
        <begin position="109"/>
        <end position="253"/>
    </location>
</feature>
<dbReference type="AlphaFoldDB" id="A0A6P8CM62"/>
<protein>
    <submittedName>
        <fullName evidence="3">Vacuolar protein sorting-associated protein 9A-like isoform X1</fullName>
    </submittedName>
</protein>